<evidence type="ECO:0000256" key="1">
    <source>
        <dbReference type="SAM" id="MobiDB-lite"/>
    </source>
</evidence>
<feature type="region of interest" description="Disordered" evidence="1">
    <location>
        <begin position="160"/>
        <end position="196"/>
    </location>
</feature>
<accession>A0A915HX43</accession>
<evidence type="ECO:0000313" key="2">
    <source>
        <dbReference type="Proteomes" id="UP000887565"/>
    </source>
</evidence>
<reference evidence="3" key="1">
    <citation type="submission" date="2022-11" db="UniProtKB">
        <authorList>
            <consortium name="WormBaseParasite"/>
        </authorList>
    </citation>
    <scope>IDENTIFICATION</scope>
</reference>
<dbReference type="Proteomes" id="UP000887565">
    <property type="component" value="Unplaced"/>
</dbReference>
<feature type="compositionally biased region" description="Basic and acidic residues" evidence="1">
    <location>
        <begin position="102"/>
        <end position="113"/>
    </location>
</feature>
<organism evidence="2 3">
    <name type="scientific">Romanomermis culicivorax</name>
    <name type="common">Nematode worm</name>
    <dbReference type="NCBI Taxonomy" id="13658"/>
    <lineage>
        <taxon>Eukaryota</taxon>
        <taxon>Metazoa</taxon>
        <taxon>Ecdysozoa</taxon>
        <taxon>Nematoda</taxon>
        <taxon>Enoplea</taxon>
        <taxon>Dorylaimia</taxon>
        <taxon>Mermithida</taxon>
        <taxon>Mermithoidea</taxon>
        <taxon>Mermithidae</taxon>
        <taxon>Romanomermis</taxon>
    </lineage>
</organism>
<protein>
    <submittedName>
        <fullName evidence="3">Uncharacterized protein</fullName>
    </submittedName>
</protein>
<evidence type="ECO:0000313" key="3">
    <source>
        <dbReference type="WBParaSite" id="nRc.2.0.1.t06137-RA"/>
    </source>
</evidence>
<feature type="region of interest" description="Disordered" evidence="1">
    <location>
        <begin position="99"/>
        <end position="129"/>
    </location>
</feature>
<sequence>MDKFVFIKDIGNKSWAEIVEEDEEYIRETEKIRQAAKRPRTESSNRSPLRKSPRKLDTDDKVNNQCKKKIRFEKDENLTKLVCGSLKCDRSRLRQQYMPWSERLRSSPKKDTPAKTSNNNRNSTSCTNWRKKPLLDEDSQNTLTEVAQITKQVVLKPREDDNTQSCFGAERPKRTANAPKRYPLPESGNFEEDQSVISRREKDLSKGYNSEVYKRYREVIAKY</sequence>
<dbReference type="AlphaFoldDB" id="A0A915HX43"/>
<keyword evidence="2" id="KW-1185">Reference proteome</keyword>
<feature type="compositionally biased region" description="Low complexity" evidence="1">
    <location>
        <begin position="116"/>
        <end position="128"/>
    </location>
</feature>
<feature type="region of interest" description="Disordered" evidence="1">
    <location>
        <begin position="30"/>
        <end position="62"/>
    </location>
</feature>
<name>A0A915HX43_ROMCU</name>
<feature type="compositionally biased region" description="Basic and acidic residues" evidence="1">
    <location>
        <begin position="30"/>
        <end position="43"/>
    </location>
</feature>
<proteinExistence type="predicted"/>
<dbReference type="WBParaSite" id="nRc.2.0.1.t06137-RA">
    <property type="protein sequence ID" value="nRc.2.0.1.t06137-RA"/>
    <property type="gene ID" value="nRc.2.0.1.g06137"/>
</dbReference>